<organism evidence="2 3">
    <name type="scientific">Funneliformis caledonium</name>
    <dbReference type="NCBI Taxonomy" id="1117310"/>
    <lineage>
        <taxon>Eukaryota</taxon>
        <taxon>Fungi</taxon>
        <taxon>Fungi incertae sedis</taxon>
        <taxon>Mucoromycota</taxon>
        <taxon>Glomeromycotina</taxon>
        <taxon>Glomeromycetes</taxon>
        <taxon>Glomerales</taxon>
        <taxon>Glomeraceae</taxon>
        <taxon>Funneliformis</taxon>
    </lineage>
</organism>
<dbReference type="Proteomes" id="UP000789570">
    <property type="component" value="Unassembled WGS sequence"/>
</dbReference>
<evidence type="ECO:0000313" key="2">
    <source>
        <dbReference type="EMBL" id="CAG8687663.1"/>
    </source>
</evidence>
<evidence type="ECO:0000256" key="1">
    <source>
        <dbReference type="SAM" id="MobiDB-lite"/>
    </source>
</evidence>
<dbReference type="AlphaFoldDB" id="A0A9N9ENZ2"/>
<comment type="caution">
    <text evidence="2">The sequence shown here is derived from an EMBL/GenBank/DDBJ whole genome shotgun (WGS) entry which is preliminary data.</text>
</comment>
<gene>
    <name evidence="2" type="ORF">FCALED_LOCUS12789</name>
</gene>
<feature type="region of interest" description="Disordered" evidence="1">
    <location>
        <begin position="65"/>
        <end position="98"/>
    </location>
</feature>
<feature type="region of interest" description="Disordered" evidence="1">
    <location>
        <begin position="294"/>
        <end position="321"/>
    </location>
</feature>
<reference evidence="2" key="1">
    <citation type="submission" date="2021-06" db="EMBL/GenBank/DDBJ databases">
        <authorList>
            <person name="Kallberg Y."/>
            <person name="Tangrot J."/>
            <person name="Rosling A."/>
        </authorList>
    </citation>
    <scope>NUCLEOTIDE SEQUENCE</scope>
    <source>
        <strain evidence="2">UK204</strain>
    </source>
</reference>
<feature type="compositionally biased region" description="Basic and acidic residues" evidence="1">
    <location>
        <begin position="80"/>
        <end position="98"/>
    </location>
</feature>
<dbReference type="OrthoDB" id="2440371at2759"/>
<feature type="compositionally biased region" description="Basic residues" evidence="1">
    <location>
        <begin position="312"/>
        <end position="321"/>
    </location>
</feature>
<accession>A0A9N9ENZ2</accession>
<sequence>MLSEEILSKLQHIDYWKRKYPNETKRKSHSARAIELEVLIKYLGPKTRKGRKVLDLKRKLKSERENITHTSFPPTSAKKSNIDEKDNPKKRLKPDHEASTEVSLTKIIHNILPDLVYLQLRHYKSDSSTISVEQRFPDRISNWVGFKEEVRSWQSEYINKRYKKPTDLDGRALEDMAGEPDFIVVDENYKALIPFEYKTIWVLKVPSNKNIVSLYLREKKTRKGKYAGSKDTTVYEPINQIYGYMCANKLRYGVLSTFNQTWFLKRVAYVIFTATSNRYSPFIEKPAMFAVKELSSDTSDEEQKDDKDLKYKGKKTHLQKG</sequence>
<keyword evidence="3" id="KW-1185">Reference proteome</keyword>
<proteinExistence type="predicted"/>
<evidence type="ECO:0000313" key="3">
    <source>
        <dbReference type="Proteomes" id="UP000789570"/>
    </source>
</evidence>
<dbReference type="EMBL" id="CAJVPQ010006629">
    <property type="protein sequence ID" value="CAG8687663.1"/>
    <property type="molecule type" value="Genomic_DNA"/>
</dbReference>
<protein>
    <submittedName>
        <fullName evidence="2">5689_t:CDS:1</fullName>
    </submittedName>
</protein>
<feature type="compositionally biased region" description="Polar residues" evidence="1">
    <location>
        <begin position="68"/>
        <end position="79"/>
    </location>
</feature>
<name>A0A9N9ENZ2_9GLOM</name>